<dbReference type="RefSeq" id="WP_134018256.1">
    <property type="nucleotide sequence ID" value="NZ_SOEC01000010.1"/>
</dbReference>
<evidence type="ECO:0000256" key="1">
    <source>
        <dbReference type="ARBA" id="ARBA00005801"/>
    </source>
</evidence>
<protein>
    <submittedName>
        <fullName evidence="4">Prepilin peptidase CpaA</fullName>
    </submittedName>
</protein>
<dbReference type="EMBL" id="SOEC01000010">
    <property type="protein sequence ID" value="TDX28402.1"/>
    <property type="molecule type" value="Genomic_DNA"/>
</dbReference>
<keyword evidence="2" id="KW-0812">Transmembrane</keyword>
<feature type="domain" description="Prepilin type IV endopeptidase peptidase" evidence="3">
    <location>
        <begin position="10"/>
        <end position="113"/>
    </location>
</feature>
<feature type="transmembrane region" description="Helical" evidence="2">
    <location>
        <begin position="32"/>
        <end position="48"/>
    </location>
</feature>
<sequence>MRFESLSNIIVVFIVIWSAAGWDAYQRRVPNVLVFVGVILGSTHQFLLTGPSGILAAFFGGGIGLIILLPSYLMSFTGAGDVKLMAAIGTFLGPYDVFIAAITSIAVGSVIALGYAASSLFNQTSISPWSRYGLMFKTLVTTGRPIYIAPAEGEVMGRKFPFAVSIAIGTTLFLVWDSQLLTLAGLAK</sequence>
<dbReference type="InterPro" id="IPR000045">
    <property type="entry name" value="Prepilin_IV_endopep_pep"/>
</dbReference>
<dbReference type="GO" id="GO:0006465">
    <property type="term" value="P:signal peptide processing"/>
    <property type="evidence" value="ECO:0007669"/>
    <property type="project" value="TreeGrafter"/>
</dbReference>
<organism evidence="4 5">
    <name type="scientific">Modicisalibacter xianhensis</name>
    <dbReference type="NCBI Taxonomy" id="442341"/>
    <lineage>
        <taxon>Bacteria</taxon>
        <taxon>Pseudomonadati</taxon>
        <taxon>Pseudomonadota</taxon>
        <taxon>Gammaproteobacteria</taxon>
        <taxon>Oceanospirillales</taxon>
        <taxon>Halomonadaceae</taxon>
        <taxon>Modicisalibacter</taxon>
    </lineage>
</organism>
<evidence type="ECO:0000313" key="4">
    <source>
        <dbReference type="EMBL" id="TDX28402.1"/>
    </source>
</evidence>
<dbReference type="GO" id="GO:0005886">
    <property type="term" value="C:plasma membrane"/>
    <property type="evidence" value="ECO:0007669"/>
    <property type="project" value="TreeGrafter"/>
</dbReference>
<dbReference type="OrthoDB" id="5508079at2"/>
<dbReference type="Proteomes" id="UP000294489">
    <property type="component" value="Unassembled WGS sequence"/>
</dbReference>
<comment type="similarity">
    <text evidence="1">Belongs to the peptidase A24 family.</text>
</comment>
<keyword evidence="2" id="KW-1133">Transmembrane helix</keyword>
<evidence type="ECO:0000259" key="3">
    <source>
        <dbReference type="Pfam" id="PF01478"/>
    </source>
</evidence>
<comment type="caution">
    <text evidence="4">The sequence shown here is derived from an EMBL/GenBank/DDBJ whole genome shotgun (WGS) entry which is preliminary data.</text>
</comment>
<proteinExistence type="inferred from homology"/>
<dbReference type="InterPro" id="IPR050882">
    <property type="entry name" value="Prepilin_peptidase/N-MTase"/>
</dbReference>
<name>A0A4R8FPM9_9GAMM</name>
<dbReference type="Pfam" id="PF01478">
    <property type="entry name" value="Peptidase_A24"/>
    <property type="match status" value="1"/>
</dbReference>
<evidence type="ECO:0000313" key="5">
    <source>
        <dbReference type="Proteomes" id="UP000294489"/>
    </source>
</evidence>
<accession>A0A4R8FPM9</accession>
<dbReference type="GO" id="GO:0004190">
    <property type="term" value="F:aspartic-type endopeptidase activity"/>
    <property type="evidence" value="ECO:0007669"/>
    <property type="project" value="InterPro"/>
</dbReference>
<dbReference type="PANTHER" id="PTHR30487:SF0">
    <property type="entry name" value="PREPILIN LEADER PEPTIDASE_N-METHYLTRANSFERASE-RELATED"/>
    <property type="match status" value="1"/>
</dbReference>
<dbReference type="Gene3D" id="1.20.120.1220">
    <property type="match status" value="1"/>
</dbReference>
<reference evidence="4 5" key="1">
    <citation type="submission" date="2019-03" db="EMBL/GenBank/DDBJ databases">
        <title>Freshwater and sediment microbial communities from various areas in North America, analyzing microbe dynamics in response to fracking.</title>
        <authorList>
            <person name="Lamendella R."/>
        </authorList>
    </citation>
    <scope>NUCLEOTIDE SEQUENCE [LARGE SCALE GENOMIC DNA]</scope>
    <source>
        <strain evidence="4 5">6_TX</strain>
    </source>
</reference>
<dbReference type="PANTHER" id="PTHR30487">
    <property type="entry name" value="TYPE 4 PREPILIN-LIKE PROTEINS LEADER PEPTIDE-PROCESSING ENZYME"/>
    <property type="match status" value="1"/>
</dbReference>
<evidence type="ECO:0000256" key="2">
    <source>
        <dbReference type="SAM" id="Phobius"/>
    </source>
</evidence>
<feature type="transmembrane region" description="Helical" evidence="2">
    <location>
        <begin position="6"/>
        <end position="25"/>
    </location>
</feature>
<gene>
    <name evidence="4" type="ORF">DFO67_110102</name>
</gene>
<dbReference type="AlphaFoldDB" id="A0A4R8FPM9"/>
<feature type="transmembrane region" description="Helical" evidence="2">
    <location>
        <begin position="54"/>
        <end position="74"/>
    </location>
</feature>
<keyword evidence="2" id="KW-0472">Membrane</keyword>
<feature type="transmembrane region" description="Helical" evidence="2">
    <location>
        <begin position="95"/>
        <end position="117"/>
    </location>
</feature>
<feature type="transmembrane region" description="Helical" evidence="2">
    <location>
        <begin position="160"/>
        <end position="176"/>
    </location>
</feature>